<dbReference type="RefSeq" id="WP_262683790.1">
    <property type="nucleotide sequence ID" value="NZ_JAOQIO010000023.1"/>
</dbReference>
<keyword evidence="2" id="KW-1185">Reference proteome</keyword>
<evidence type="ECO:0000313" key="2">
    <source>
        <dbReference type="Proteomes" id="UP001652445"/>
    </source>
</evidence>
<proteinExistence type="predicted"/>
<evidence type="ECO:0000313" key="1">
    <source>
        <dbReference type="EMBL" id="MCU6792399.1"/>
    </source>
</evidence>
<gene>
    <name evidence="1" type="ORF">OB236_09685</name>
</gene>
<sequence>MIDLKRIISALQFKRPLFHSEADFQLALAWEIQIQYPEAQIRLEYNYPHVVDNIYLDIWVRYKDHHFPIELKYKSKKSAHIIQGEHYNLKDHSAQDCGRYDFIKDISRVEQVISKEISTIGYAIILTNDSLYWKPSNKIDSVDAAFKIHEGRILSGSLRWGDLASIGTTRGREKDILINHSYLFNWERYSLLSNSSSGEFKILIVEIRSNL</sequence>
<reference evidence="1 2" key="1">
    <citation type="submission" date="2022-09" db="EMBL/GenBank/DDBJ databases">
        <authorList>
            <person name="Han X.L."/>
            <person name="Wang Q."/>
            <person name="Lu T."/>
        </authorList>
    </citation>
    <scope>NUCLEOTIDE SEQUENCE [LARGE SCALE GENOMIC DNA]</scope>
    <source>
        <strain evidence="1 2">WQ 127069</strain>
    </source>
</reference>
<dbReference type="Proteomes" id="UP001652445">
    <property type="component" value="Unassembled WGS sequence"/>
</dbReference>
<comment type="caution">
    <text evidence="1">The sequence shown here is derived from an EMBL/GenBank/DDBJ whole genome shotgun (WGS) entry which is preliminary data.</text>
</comment>
<accession>A0ABT2UFG6</accession>
<name>A0ABT2UFG6_9BACL</name>
<organism evidence="1 2">
    <name type="scientific">Paenibacillus baimaensis</name>
    <dbReference type="NCBI Taxonomy" id="2982185"/>
    <lineage>
        <taxon>Bacteria</taxon>
        <taxon>Bacillati</taxon>
        <taxon>Bacillota</taxon>
        <taxon>Bacilli</taxon>
        <taxon>Bacillales</taxon>
        <taxon>Paenibacillaceae</taxon>
        <taxon>Paenibacillus</taxon>
    </lineage>
</organism>
<protein>
    <submittedName>
        <fullName evidence="1">Uncharacterized protein</fullName>
    </submittedName>
</protein>
<dbReference type="EMBL" id="JAOQIO010000023">
    <property type="protein sequence ID" value="MCU6792399.1"/>
    <property type="molecule type" value="Genomic_DNA"/>
</dbReference>